<dbReference type="AlphaFoldDB" id="A0A8X6IG96"/>
<keyword evidence="2" id="KW-1185">Reference proteome</keyword>
<protein>
    <submittedName>
        <fullName evidence="1">Uncharacterized protein</fullName>
    </submittedName>
</protein>
<accession>A0A8X6IG96</accession>
<evidence type="ECO:0000313" key="2">
    <source>
        <dbReference type="Proteomes" id="UP000886998"/>
    </source>
</evidence>
<proteinExistence type="predicted"/>
<evidence type="ECO:0000313" key="1">
    <source>
        <dbReference type="EMBL" id="GFS43873.1"/>
    </source>
</evidence>
<dbReference type="Proteomes" id="UP000886998">
    <property type="component" value="Unassembled WGS sequence"/>
</dbReference>
<reference evidence="1" key="1">
    <citation type="submission" date="2020-08" db="EMBL/GenBank/DDBJ databases">
        <title>Multicomponent nature underlies the extraordinary mechanical properties of spider dragline silk.</title>
        <authorList>
            <person name="Kono N."/>
            <person name="Nakamura H."/>
            <person name="Mori M."/>
            <person name="Yoshida Y."/>
            <person name="Ohtoshi R."/>
            <person name="Malay A.D."/>
            <person name="Moran D.A.P."/>
            <person name="Tomita M."/>
            <person name="Numata K."/>
            <person name="Arakawa K."/>
        </authorList>
    </citation>
    <scope>NUCLEOTIDE SEQUENCE</scope>
</reference>
<organism evidence="1 2">
    <name type="scientific">Trichonephila inaurata madagascariensis</name>
    <dbReference type="NCBI Taxonomy" id="2747483"/>
    <lineage>
        <taxon>Eukaryota</taxon>
        <taxon>Metazoa</taxon>
        <taxon>Ecdysozoa</taxon>
        <taxon>Arthropoda</taxon>
        <taxon>Chelicerata</taxon>
        <taxon>Arachnida</taxon>
        <taxon>Araneae</taxon>
        <taxon>Araneomorphae</taxon>
        <taxon>Entelegynae</taxon>
        <taxon>Araneoidea</taxon>
        <taxon>Nephilidae</taxon>
        <taxon>Trichonephila</taxon>
        <taxon>Trichonephila inaurata</taxon>
    </lineage>
</organism>
<gene>
    <name evidence="1" type="ORF">TNIN_97291</name>
</gene>
<comment type="caution">
    <text evidence="1">The sequence shown here is derived from an EMBL/GenBank/DDBJ whole genome shotgun (WGS) entry which is preliminary data.</text>
</comment>
<name>A0A8X6IG96_9ARAC</name>
<sequence length="93" mass="10770">MKGISSLLNSDTNIFHTELDEFCKLFWLQREKQRRVEYYFSGIGTKIQGFVDIPAVCDTGNQVQPGCEEECLRKWQSLPHQRGSCIIHGYENT</sequence>
<dbReference type="EMBL" id="BMAV01025707">
    <property type="protein sequence ID" value="GFS43873.1"/>
    <property type="molecule type" value="Genomic_DNA"/>
</dbReference>